<gene>
    <name evidence="2" type="ORF">RM780_06755</name>
</gene>
<feature type="transmembrane region" description="Helical" evidence="1">
    <location>
        <begin position="57"/>
        <end position="78"/>
    </location>
</feature>
<comment type="caution">
    <text evidence="2">The sequence shown here is derived from an EMBL/GenBank/DDBJ whole genome shotgun (WGS) entry which is preliminary data.</text>
</comment>
<keyword evidence="1" id="KW-0472">Membrane</keyword>
<evidence type="ECO:0000313" key="3">
    <source>
        <dbReference type="Proteomes" id="UP001183388"/>
    </source>
</evidence>
<feature type="transmembrane region" description="Helical" evidence="1">
    <location>
        <begin position="177"/>
        <end position="201"/>
    </location>
</feature>
<keyword evidence="3" id="KW-1185">Reference proteome</keyword>
<evidence type="ECO:0000256" key="1">
    <source>
        <dbReference type="SAM" id="Phobius"/>
    </source>
</evidence>
<evidence type="ECO:0000313" key="2">
    <source>
        <dbReference type="EMBL" id="MDT0306661.1"/>
    </source>
</evidence>
<feature type="transmembrane region" description="Helical" evidence="1">
    <location>
        <begin position="213"/>
        <end position="242"/>
    </location>
</feature>
<evidence type="ECO:0008006" key="4">
    <source>
        <dbReference type="Google" id="ProtNLM"/>
    </source>
</evidence>
<sequence length="441" mass="45752">MNTPTSRASGGAADVAAAAGAALLFAAAAVVGAASYDGDVLFLAWPPLFADWRPHAGPGTPAALIAAGLVAGFGPAAARRLPWRWLLAAAWAGSMAWVWSLALVDGWERGVARRLAYGHEYLTVVDEVDGIGAFLRGFSERIPLESQDAWPAHVAGHPPGATLTFVLLDRVGLGGGAWAGAFCVTASASAAVAVLIAVRALAGEGAGRRAAPFLVLFPGAVWMGVSADGWFAAVAAWAVALLALSATRGVRCRRVAAAGSGLLWGLLLYLSYGLVLMAPVGVAVLWRARNARPLPWVLAGALPCAVAFTAGGFWWFEGYFTLVDRYHAGAGGYRPYAYFVWANLAAQVASVGLATAAGLRRAGARPRAAAGLVALVAAGAAAMLAADLSGMSKAETERIWLPFALWLTPACALLPASRARWWLALQAALALAVNHLWLTRW</sequence>
<dbReference type="EMBL" id="JAVREN010000007">
    <property type="protein sequence ID" value="MDT0306661.1"/>
    <property type="molecule type" value="Genomic_DNA"/>
</dbReference>
<feature type="transmembrane region" description="Helical" evidence="1">
    <location>
        <begin position="421"/>
        <end position="438"/>
    </location>
</feature>
<organism evidence="2 3">
    <name type="scientific">Streptomyces boetiae</name>
    <dbReference type="NCBI Taxonomy" id="3075541"/>
    <lineage>
        <taxon>Bacteria</taxon>
        <taxon>Bacillati</taxon>
        <taxon>Actinomycetota</taxon>
        <taxon>Actinomycetes</taxon>
        <taxon>Kitasatosporales</taxon>
        <taxon>Streptomycetaceae</taxon>
        <taxon>Streptomyces</taxon>
    </lineage>
</organism>
<feature type="transmembrane region" description="Helical" evidence="1">
    <location>
        <begin position="398"/>
        <end position="414"/>
    </location>
</feature>
<feature type="transmembrane region" description="Helical" evidence="1">
    <location>
        <begin position="368"/>
        <end position="386"/>
    </location>
</feature>
<reference evidence="3" key="1">
    <citation type="submission" date="2023-07" db="EMBL/GenBank/DDBJ databases">
        <title>30 novel species of actinomycetes from the DSMZ collection.</title>
        <authorList>
            <person name="Nouioui I."/>
        </authorList>
    </citation>
    <scope>NUCLEOTIDE SEQUENCE [LARGE SCALE GENOMIC DNA]</scope>
    <source>
        <strain evidence="3">DSM 44917</strain>
    </source>
</reference>
<feature type="transmembrane region" description="Helical" evidence="1">
    <location>
        <begin position="262"/>
        <end position="286"/>
    </location>
</feature>
<dbReference type="Proteomes" id="UP001183388">
    <property type="component" value="Unassembled WGS sequence"/>
</dbReference>
<protein>
    <recommendedName>
        <fullName evidence="4">Integral membrane protein</fullName>
    </recommendedName>
</protein>
<name>A0ABU2L527_9ACTN</name>
<keyword evidence="1" id="KW-1133">Transmembrane helix</keyword>
<accession>A0ABU2L527</accession>
<dbReference type="RefSeq" id="WP_311629601.1">
    <property type="nucleotide sequence ID" value="NZ_JAVREN010000007.1"/>
</dbReference>
<feature type="transmembrane region" description="Helical" evidence="1">
    <location>
        <begin position="293"/>
        <end position="316"/>
    </location>
</feature>
<feature type="transmembrane region" description="Helical" evidence="1">
    <location>
        <begin position="85"/>
        <end position="104"/>
    </location>
</feature>
<proteinExistence type="predicted"/>
<feature type="transmembrane region" description="Helical" evidence="1">
    <location>
        <begin position="336"/>
        <end position="356"/>
    </location>
</feature>
<keyword evidence="1" id="KW-0812">Transmembrane</keyword>